<dbReference type="eggNOG" id="KOG0119">
    <property type="taxonomic scope" value="Eukaryota"/>
</dbReference>
<feature type="compositionally biased region" description="Low complexity" evidence="3">
    <location>
        <begin position="22"/>
        <end position="48"/>
    </location>
</feature>
<evidence type="ECO:0000313" key="5">
    <source>
        <dbReference type="EMBL" id="CBJ29702.1"/>
    </source>
</evidence>
<dbReference type="Pfam" id="PF22675">
    <property type="entry name" value="KH-I_KHDC4-BBP"/>
    <property type="match status" value="1"/>
</dbReference>
<dbReference type="Gene3D" id="3.30.1370.10">
    <property type="entry name" value="K Homology domain, type 1"/>
    <property type="match status" value="4"/>
</dbReference>
<dbReference type="AlphaFoldDB" id="D7FLD4"/>
<proteinExistence type="predicted"/>
<evidence type="ECO:0000259" key="4">
    <source>
        <dbReference type="SMART" id="SM00322"/>
    </source>
</evidence>
<keyword evidence="6" id="KW-1185">Reference proteome</keyword>
<gene>
    <name evidence="5" type="ORF">Esi_0159_0027</name>
</gene>
<feature type="compositionally biased region" description="Pro residues" evidence="3">
    <location>
        <begin position="517"/>
        <end position="553"/>
    </location>
</feature>
<dbReference type="EMBL" id="FN649760">
    <property type="protein sequence ID" value="CBJ29702.1"/>
    <property type="molecule type" value="Genomic_DNA"/>
</dbReference>
<dbReference type="CDD" id="cd00105">
    <property type="entry name" value="KH-I"/>
    <property type="match status" value="1"/>
</dbReference>
<feature type="domain" description="K Homology" evidence="4">
    <location>
        <begin position="217"/>
        <end position="290"/>
    </location>
</feature>
<name>D7FLD4_ECTSI</name>
<organism evidence="5 6">
    <name type="scientific">Ectocarpus siliculosus</name>
    <name type="common">Brown alga</name>
    <name type="synonym">Conferva siliculosa</name>
    <dbReference type="NCBI Taxonomy" id="2880"/>
    <lineage>
        <taxon>Eukaryota</taxon>
        <taxon>Sar</taxon>
        <taxon>Stramenopiles</taxon>
        <taxon>Ochrophyta</taxon>
        <taxon>PX clade</taxon>
        <taxon>Phaeophyceae</taxon>
        <taxon>Ectocarpales</taxon>
        <taxon>Ectocarpaceae</taxon>
        <taxon>Ectocarpus</taxon>
    </lineage>
</organism>
<evidence type="ECO:0000313" key="6">
    <source>
        <dbReference type="Proteomes" id="UP000002630"/>
    </source>
</evidence>
<dbReference type="SUPFAM" id="SSF54791">
    <property type="entry name" value="Eukaryotic type KH-domain (KH-domain type I)"/>
    <property type="match status" value="4"/>
</dbReference>
<feature type="compositionally biased region" description="Low complexity" evidence="3">
    <location>
        <begin position="554"/>
        <end position="563"/>
    </location>
</feature>
<dbReference type="InterPro" id="IPR004088">
    <property type="entry name" value="KH_dom_type_1"/>
</dbReference>
<dbReference type="Pfam" id="PF00013">
    <property type="entry name" value="KH_1"/>
    <property type="match status" value="3"/>
</dbReference>
<keyword evidence="2" id="KW-0694">RNA-binding</keyword>
<feature type="compositionally biased region" description="Basic and acidic residues" evidence="3">
    <location>
        <begin position="472"/>
        <end position="488"/>
    </location>
</feature>
<dbReference type="InterPro" id="IPR036612">
    <property type="entry name" value="KH_dom_type_1_sf"/>
</dbReference>
<evidence type="ECO:0000256" key="1">
    <source>
        <dbReference type="ARBA" id="ARBA00022737"/>
    </source>
</evidence>
<evidence type="ECO:0000256" key="2">
    <source>
        <dbReference type="PROSITE-ProRule" id="PRU00117"/>
    </source>
</evidence>
<evidence type="ECO:0000256" key="3">
    <source>
        <dbReference type="SAM" id="MobiDB-lite"/>
    </source>
</evidence>
<feature type="domain" description="K Homology" evidence="4">
    <location>
        <begin position="410"/>
        <end position="483"/>
    </location>
</feature>
<dbReference type="GO" id="GO:0003723">
    <property type="term" value="F:RNA binding"/>
    <property type="evidence" value="ECO:0007669"/>
    <property type="project" value="UniProtKB-UniRule"/>
</dbReference>
<keyword evidence="1" id="KW-0677">Repeat</keyword>
<feature type="region of interest" description="Disordered" evidence="3">
    <location>
        <begin position="22"/>
        <end position="75"/>
    </location>
</feature>
<sequence length="637" mass="65752">MADALPDDPVARAKAIALKLTATTSTPAAAGGGDVPPAAAPEAAPAPASESELGKRKNRWGEDPQQPAPSMPAGFGLPAALMAQATAGVPTARKKIMVPVKEHPEFNFMGVLIGPRGSSLKAMEQRTGAKILIRGRGSTKEPSSDPEANEDMHVVIEGTDAAVAVATQEIETIFKDPQRALIVKSEQLKNLADLNGSGAYGGASGGAAGAYGPAGGEEYEVEMGVPSKMVGLIIGRGGSNIQSMQRDYQITIQIASQNDVPADSETRPVKLKGGRQSVEQCRSQINQIITDRENELQGGFIPGGVAGGGGGAHYGPGRDSSSQATNHLTIPDDKVGLVIGKGGGTIKGVQGRTGANIQIPGEADANDRTMRTIVISAGTKDAADRAMAEVQNILSADAASVGGGSGVPPGSQVLHVIIPDDKVGLVIGKGGSTIKELQNRTGCRIQIPSQTDPGTYPPTRRVTLTGVGESPHNAKRDIEMMVRDDENRGGYGRGGGGGPPPHQQGYAPPGGGRYGGPPAPYGAPPPQGYYGAPPPQHQQPYQPAPYGHPPPQQYQPAPQYQPYGQPPPQQQAAAAPAPAPGAVDMSQYHDQFWQYAAYYGEQVARDQYGAWAPPAGTPPPPGITIPPPGQANPPPQA</sequence>
<dbReference type="STRING" id="2880.D7FLD4"/>
<feature type="region of interest" description="Disordered" evidence="3">
    <location>
        <begin position="445"/>
        <end position="583"/>
    </location>
</feature>
<dbReference type="InterPro" id="IPR055256">
    <property type="entry name" value="KH_1_KHDC4/BBP-like"/>
</dbReference>
<dbReference type="InterPro" id="IPR004087">
    <property type="entry name" value="KH_dom"/>
</dbReference>
<dbReference type="SMART" id="SM00322">
    <property type="entry name" value="KH"/>
    <property type="match status" value="4"/>
</dbReference>
<feature type="compositionally biased region" description="Basic and acidic residues" evidence="3">
    <location>
        <begin position="52"/>
        <end position="62"/>
    </location>
</feature>
<protein>
    <recommendedName>
        <fullName evidence="4">K Homology domain-containing protein</fullName>
    </recommendedName>
</protein>
<feature type="domain" description="K Homology" evidence="4">
    <location>
        <begin position="92"/>
        <end position="175"/>
    </location>
</feature>
<feature type="region of interest" description="Disordered" evidence="3">
    <location>
        <begin position="609"/>
        <end position="637"/>
    </location>
</feature>
<dbReference type="OrthoDB" id="5204190at2759"/>
<feature type="compositionally biased region" description="Low complexity" evidence="3">
    <location>
        <begin position="570"/>
        <end position="582"/>
    </location>
</feature>
<dbReference type="eggNOG" id="KOG1676">
    <property type="taxonomic scope" value="Eukaryota"/>
</dbReference>
<dbReference type="PANTHER" id="PTHR10288">
    <property type="entry name" value="KH DOMAIN CONTAINING RNA BINDING PROTEIN"/>
    <property type="match status" value="1"/>
</dbReference>
<dbReference type="PROSITE" id="PS50084">
    <property type="entry name" value="KH_TYPE_1"/>
    <property type="match status" value="4"/>
</dbReference>
<reference evidence="5 6" key="1">
    <citation type="journal article" date="2010" name="Nature">
        <title>The Ectocarpus genome and the independent evolution of multicellularity in brown algae.</title>
        <authorList>
            <person name="Cock J.M."/>
            <person name="Sterck L."/>
            <person name="Rouze P."/>
            <person name="Scornet D."/>
            <person name="Allen A.E."/>
            <person name="Amoutzias G."/>
            <person name="Anthouard V."/>
            <person name="Artiguenave F."/>
            <person name="Aury J.M."/>
            <person name="Badger J.H."/>
            <person name="Beszteri B."/>
            <person name="Billiau K."/>
            <person name="Bonnet E."/>
            <person name="Bothwell J.H."/>
            <person name="Bowler C."/>
            <person name="Boyen C."/>
            <person name="Brownlee C."/>
            <person name="Carrano C.J."/>
            <person name="Charrier B."/>
            <person name="Cho G.Y."/>
            <person name="Coelho S.M."/>
            <person name="Collen J."/>
            <person name="Corre E."/>
            <person name="Da Silva C."/>
            <person name="Delage L."/>
            <person name="Delaroque N."/>
            <person name="Dittami S.M."/>
            <person name="Doulbeau S."/>
            <person name="Elias M."/>
            <person name="Farnham G."/>
            <person name="Gachon C.M."/>
            <person name="Gschloessl B."/>
            <person name="Heesch S."/>
            <person name="Jabbari K."/>
            <person name="Jubin C."/>
            <person name="Kawai H."/>
            <person name="Kimura K."/>
            <person name="Kloareg B."/>
            <person name="Kupper F.C."/>
            <person name="Lang D."/>
            <person name="Le Bail A."/>
            <person name="Leblanc C."/>
            <person name="Lerouge P."/>
            <person name="Lohr M."/>
            <person name="Lopez P.J."/>
            <person name="Martens C."/>
            <person name="Maumus F."/>
            <person name="Michel G."/>
            <person name="Miranda-Saavedra D."/>
            <person name="Morales J."/>
            <person name="Moreau H."/>
            <person name="Motomura T."/>
            <person name="Nagasato C."/>
            <person name="Napoli C.A."/>
            <person name="Nelson D.R."/>
            <person name="Nyvall-Collen P."/>
            <person name="Peters A.F."/>
            <person name="Pommier C."/>
            <person name="Potin P."/>
            <person name="Poulain J."/>
            <person name="Quesneville H."/>
            <person name="Read B."/>
            <person name="Rensing S.A."/>
            <person name="Ritter A."/>
            <person name="Rousvoal S."/>
            <person name="Samanta M."/>
            <person name="Samson G."/>
            <person name="Schroeder D.C."/>
            <person name="Segurens B."/>
            <person name="Strittmatter M."/>
            <person name="Tonon T."/>
            <person name="Tregear J.W."/>
            <person name="Valentin K."/>
            <person name="von Dassow P."/>
            <person name="Yamagishi T."/>
            <person name="Van de Peer Y."/>
            <person name="Wincker P."/>
        </authorList>
    </citation>
    <scope>NUCLEOTIDE SEQUENCE [LARGE SCALE GENOMIC DNA]</scope>
    <source>
        <strain evidence="6">Ec32 / CCAP1310/4</strain>
    </source>
</reference>
<accession>D7FLD4</accession>
<dbReference type="InParanoid" id="D7FLD4"/>
<feature type="compositionally biased region" description="Pro residues" evidence="3">
    <location>
        <begin position="615"/>
        <end position="637"/>
    </location>
</feature>
<feature type="domain" description="K Homology" evidence="4">
    <location>
        <begin position="322"/>
        <end position="395"/>
    </location>
</feature>
<dbReference type="Proteomes" id="UP000002630">
    <property type="component" value="Unassembled WGS sequence"/>
</dbReference>